<dbReference type="GO" id="GO:0009228">
    <property type="term" value="P:thiamine biosynthetic process"/>
    <property type="evidence" value="ECO:0007669"/>
    <property type="project" value="UniProtKB-KW"/>
</dbReference>
<dbReference type="SUPFAM" id="SSF51391">
    <property type="entry name" value="Thiamin phosphate synthase"/>
    <property type="match status" value="1"/>
</dbReference>
<feature type="binding site" evidence="9">
    <location>
        <begin position="188"/>
        <end position="189"/>
    </location>
    <ligand>
        <name>2-[(2R,5Z)-2-carboxy-4-methylthiazol-5(2H)-ylidene]ethyl phosphate</name>
        <dbReference type="ChEBI" id="CHEBI:62899"/>
    </ligand>
</feature>
<comment type="catalytic activity">
    <reaction evidence="8 9 10">
        <text>2-[(2R,5Z)-2-carboxy-4-methylthiazol-5(2H)-ylidene]ethyl phosphate + 4-amino-2-methyl-5-(diphosphooxymethyl)pyrimidine + 2 H(+) = thiamine phosphate + CO2 + diphosphate</text>
        <dbReference type="Rhea" id="RHEA:47844"/>
        <dbReference type="ChEBI" id="CHEBI:15378"/>
        <dbReference type="ChEBI" id="CHEBI:16526"/>
        <dbReference type="ChEBI" id="CHEBI:33019"/>
        <dbReference type="ChEBI" id="CHEBI:37575"/>
        <dbReference type="ChEBI" id="CHEBI:57841"/>
        <dbReference type="ChEBI" id="CHEBI:62899"/>
        <dbReference type="EC" id="2.5.1.3"/>
    </reaction>
</comment>
<comment type="catalytic activity">
    <reaction evidence="7 9 10">
        <text>2-(2-carboxy-4-methylthiazol-5-yl)ethyl phosphate + 4-amino-2-methyl-5-(diphosphooxymethyl)pyrimidine + 2 H(+) = thiamine phosphate + CO2 + diphosphate</text>
        <dbReference type="Rhea" id="RHEA:47848"/>
        <dbReference type="ChEBI" id="CHEBI:15378"/>
        <dbReference type="ChEBI" id="CHEBI:16526"/>
        <dbReference type="ChEBI" id="CHEBI:33019"/>
        <dbReference type="ChEBI" id="CHEBI:37575"/>
        <dbReference type="ChEBI" id="CHEBI:57841"/>
        <dbReference type="ChEBI" id="CHEBI:62890"/>
        <dbReference type="EC" id="2.5.1.3"/>
    </reaction>
</comment>
<evidence type="ECO:0000256" key="4">
    <source>
        <dbReference type="ARBA" id="ARBA00022842"/>
    </source>
</evidence>
<dbReference type="EMBL" id="AUZI01000023">
    <property type="protein sequence ID" value="KID48469.1"/>
    <property type="molecule type" value="Genomic_DNA"/>
</dbReference>
<evidence type="ECO:0000256" key="7">
    <source>
        <dbReference type="ARBA" id="ARBA00047851"/>
    </source>
</evidence>
<dbReference type="Proteomes" id="UP000031184">
    <property type="component" value="Unassembled WGS sequence"/>
</dbReference>
<dbReference type="PANTHER" id="PTHR20857:SF15">
    <property type="entry name" value="THIAMINE-PHOSPHATE SYNTHASE"/>
    <property type="match status" value="1"/>
</dbReference>
<dbReference type="RefSeq" id="WP_039122296.1">
    <property type="nucleotide sequence ID" value="NZ_AOJP01000002.1"/>
</dbReference>
<evidence type="ECO:0000256" key="11">
    <source>
        <dbReference type="RuleBase" id="RU004253"/>
    </source>
</evidence>
<reference evidence="13 14" key="1">
    <citation type="submission" date="2013-08" db="EMBL/GenBank/DDBJ databases">
        <title>An opportunistic ruminal bacterium that causes liver abscesses in cattle.</title>
        <authorList>
            <person name="Benahmed F.H."/>
            <person name="Rasmussen M."/>
            <person name="Harbottle H."/>
            <person name="Soppet D."/>
            <person name="Nagaraja T.G."/>
            <person name="Davidson M."/>
        </authorList>
    </citation>
    <scope>NUCLEOTIDE SEQUENCE [LARGE SCALE GENOMIC DNA]</scope>
    <source>
        <strain evidence="13 14">B35</strain>
    </source>
</reference>
<dbReference type="NCBIfam" id="TIGR00693">
    <property type="entry name" value="thiE"/>
    <property type="match status" value="1"/>
</dbReference>
<evidence type="ECO:0000256" key="10">
    <source>
        <dbReference type="RuleBase" id="RU003826"/>
    </source>
</evidence>
<dbReference type="EC" id="2.5.1.3" evidence="9"/>
<evidence type="ECO:0000256" key="3">
    <source>
        <dbReference type="ARBA" id="ARBA00022723"/>
    </source>
</evidence>
<organism evidence="13 14">
    <name type="scientific">Fusobacterium necrophorum subsp. funduliforme B35</name>
    <dbReference type="NCBI Taxonomy" id="1226633"/>
    <lineage>
        <taxon>Bacteria</taxon>
        <taxon>Fusobacteriati</taxon>
        <taxon>Fusobacteriota</taxon>
        <taxon>Fusobacteriia</taxon>
        <taxon>Fusobacteriales</taxon>
        <taxon>Fusobacteriaceae</taxon>
        <taxon>Fusobacterium</taxon>
    </lineage>
</organism>
<dbReference type="OrthoDB" id="9812206at2"/>
<keyword evidence="4 9" id="KW-0460">Magnesium</keyword>
<keyword evidence="3 9" id="KW-0479">Metal-binding</keyword>
<comment type="cofactor">
    <cofactor evidence="9">
        <name>Mg(2+)</name>
        <dbReference type="ChEBI" id="CHEBI:18420"/>
    </cofactor>
    <text evidence="9">Binds 1 Mg(2+) ion per subunit.</text>
</comment>
<keyword evidence="5 9" id="KW-0784">Thiamine biosynthesis</keyword>
<dbReference type="InterPro" id="IPR022998">
    <property type="entry name" value="ThiamineP_synth_TenI"/>
</dbReference>
<dbReference type="GO" id="GO:0005737">
    <property type="term" value="C:cytoplasm"/>
    <property type="evidence" value="ECO:0007669"/>
    <property type="project" value="TreeGrafter"/>
</dbReference>
<dbReference type="CDD" id="cd00564">
    <property type="entry name" value="TMP_TenI"/>
    <property type="match status" value="1"/>
</dbReference>
<dbReference type="Gene3D" id="3.20.20.70">
    <property type="entry name" value="Aldolase class I"/>
    <property type="match status" value="1"/>
</dbReference>
<dbReference type="FunFam" id="3.20.20.70:FF:000096">
    <property type="entry name" value="Thiamine-phosphate synthase"/>
    <property type="match status" value="1"/>
</dbReference>
<feature type="domain" description="Thiamine phosphate synthase/TenI" evidence="12">
    <location>
        <begin position="11"/>
        <end position="191"/>
    </location>
</feature>
<evidence type="ECO:0000256" key="8">
    <source>
        <dbReference type="ARBA" id="ARBA00047883"/>
    </source>
</evidence>
<dbReference type="InterPro" id="IPR034291">
    <property type="entry name" value="TMP_synthase"/>
</dbReference>
<sequence>MRKRIEIPKGIYGITGDNFSHGKSNLECVKAMIEGGIRIIQYRDKIKSMREKYQEAKEIAKLCKENKVLFIVNDHVDLALLVDADGVHIGQDDYPVEEVRSLLGPDKIIGLSTHSPKQGLEAFQNENVDYIGVGPIFPTTTKNTKPVGLEYLDFAIKNLSLPFVAIGGIHEHNLQEILTRNVSRFCMVSGIVGAENIMKTVKKLYKQWEETQ</sequence>
<protein>
    <recommendedName>
        <fullName evidence="9">Thiamine-phosphate synthase</fullName>
        <shortName evidence="9">TP synthase</shortName>
        <shortName evidence="9">TPS</shortName>
        <ecNumber evidence="9">2.5.1.3</ecNumber>
    </recommendedName>
    <alternativeName>
        <fullName evidence="9">Thiamine-phosphate pyrophosphorylase</fullName>
        <shortName evidence="9">TMP pyrophosphorylase</shortName>
        <shortName evidence="9">TMP-PPase</shortName>
    </alternativeName>
</protein>
<comment type="function">
    <text evidence="9">Condenses 4-methyl-5-(beta-hydroxyethyl)thiazole monophosphate (THZ-P) and 2-methyl-4-amino-5-hydroxymethyl pyrimidine pyrophosphate (HMP-PP) to form thiamine monophosphate (TMP).</text>
</comment>
<feature type="binding site" evidence="9">
    <location>
        <position position="142"/>
    </location>
    <ligand>
        <name>4-amino-2-methyl-5-(diphosphooxymethyl)pyrimidine</name>
        <dbReference type="ChEBI" id="CHEBI:57841"/>
    </ligand>
</feature>
<evidence type="ECO:0000256" key="9">
    <source>
        <dbReference type="HAMAP-Rule" id="MF_00097"/>
    </source>
</evidence>
<feature type="binding site" evidence="9">
    <location>
        <begin position="139"/>
        <end position="141"/>
    </location>
    <ligand>
        <name>2-[(2R,5Z)-2-carboxy-4-methylthiazol-5(2H)-ylidene]ethyl phosphate</name>
        <dbReference type="ChEBI" id="CHEBI:62899"/>
    </ligand>
</feature>
<dbReference type="PATRIC" id="fig|1226633.4.peg.1894"/>
<feature type="binding site" evidence="9">
    <location>
        <position position="168"/>
    </location>
    <ligand>
        <name>2-[(2R,5Z)-2-carboxy-4-methylthiazol-5(2H)-ylidene]ethyl phosphate</name>
        <dbReference type="ChEBI" id="CHEBI:62899"/>
    </ligand>
</feature>
<evidence type="ECO:0000259" key="12">
    <source>
        <dbReference type="Pfam" id="PF02581"/>
    </source>
</evidence>
<dbReference type="InterPro" id="IPR013785">
    <property type="entry name" value="Aldolase_TIM"/>
</dbReference>
<feature type="binding site" evidence="9">
    <location>
        <position position="73"/>
    </location>
    <ligand>
        <name>4-amino-2-methyl-5-(diphosphooxymethyl)pyrimidine</name>
        <dbReference type="ChEBI" id="CHEBI:57841"/>
    </ligand>
</feature>
<dbReference type="AlphaFoldDB" id="A0A017H5S6"/>
<accession>A0A017H5S6</accession>
<comment type="caution">
    <text evidence="13">The sequence shown here is derived from an EMBL/GenBank/DDBJ whole genome shotgun (WGS) entry which is preliminary data.</text>
</comment>
<dbReference type="InterPro" id="IPR036206">
    <property type="entry name" value="ThiamineP_synth_sf"/>
</dbReference>
<evidence type="ECO:0000256" key="5">
    <source>
        <dbReference type="ARBA" id="ARBA00022977"/>
    </source>
</evidence>
<comment type="similarity">
    <text evidence="9 10">Belongs to the thiamine-phosphate synthase family.</text>
</comment>
<comment type="pathway">
    <text evidence="1 9 11">Cofactor biosynthesis; thiamine diphosphate biosynthesis; thiamine phosphate from 4-amino-2-methyl-5-diphosphomethylpyrimidine and 4-methyl-5-(2-phosphoethyl)-thiazole: step 1/1.</text>
</comment>
<dbReference type="GO" id="GO:0004789">
    <property type="term" value="F:thiamine-phosphate diphosphorylase activity"/>
    <property type="evidence" value="ECO:0007669"/>
    <property type="project" value="UniProtKB-UniRule"/>
</dbReference>
<feature type="binding site" evidence="9">
    <location>
        <position position="93"/>
    </location>
    <ligand>
        <name>Mg(2+)</name>
        <dbReference type="ChEBI" id="CHEBI:18420"/>
    </ligand>
</feature>
<feature type="binding site" evidence="9">
    <location>
        <begin position="41"/>
        <end position="45"/>
    </location>
    <ligand>
        <name>4-amino-2-methyl-5-(diphosphooxymethyl)pyrimidine</name>
        <dbReference type="ChEBI" id="CHEBI:57841"/>
    </ligand>
</feature>
<evidence type="ECO:0000313" key="14">
    <source>
        <dbReference type="Proteomes" id="UP000031184"/>
    </source>
</evidence>
<dbReference type="PANTHER" id="PTHR20857">
    <property type="entry name" value="THIAMINE-PHOSPHATE PYROPHOSPHORYLASE"/>
    <property type="match status" value="1"/>
</dbReference>
<evidence type="ECO:0000256" key="6">
    <source>
        <dbReference type="ARBA" id="ARBA00047334"/>
    </source>
</evidence>
<comment type="catalytic activity">
    <reaction evidence="6 9 10">
        <text>4-methyl-5-(2-phosphooxyethyl)-thiazole + 4-amino-2-methyl-5-(diphosphooxymethyl)pyrimidine + H(+) = thiamine phosphate + diphosphate</text>
        <dbReference type="Rhea" id="RHEA:22328"/>
        <dbReference type="ChEBI" id="CHEBI:15378"/>
        <dbReference type="ChEBI" id="CHEBI:33019"/>
        <dbReference type="ChEBI" id="CHEBI:37575"/>
        <dbReference type="ChEBI" id="CHEBI:57841"/>
        <dbReference type="ChEBI" id="CHEBI:58296"/>
        <dbReference type="EC" id="2.5.1.3"/>
    </reaction>
</comment>
<evidence type="ECO:0000256" key="2">
    <source>
        <dbReference type="ARBA" id="ARBA00022679"/>
    </source>
</evidence>
<dbReference type="UniPathway" id="UPA00060">
    <property type="reaction ID" value="UER00141"/>
</dbReference>
<dbReference type="HAMAP" id="MF_00097">
    <property type="entry name" value="TMP_synthase"/>
    <property type="match status" value="1"/>
</dbReference>
<dbReference type="GO" id="GO:0009229">
    <property type="term" value="P:thiamine diphosphate biosynthetic process"/>
    <property type="evidence" value="ECO:0007669"/>
    <property type="project" value="UniProtKB-UniRule"/>
</dbReference>
<name>A0A017H5S6_9FUSO</name>
<feature type="binding site" evidence="9">
    <location>
        <position position="112"/>
    </location>
    <ligand>
        <name>4-amino-2-methyl-5-(diphosphooxymethyl)pyrimidine</name>
        <dbReference type="ChEBI" id="CHEBI:57841"/>
    </ligand>
</feature>
<evidence type="ECO:0000256" key="1">
    <source>
        <dbReference type="ARBA" id="ARBA00005165"/>
    </source>
</evidence>
<feature type="binding site" evidence="9">
    <location>
        <position position="74"/>
    </location>
    <ligand>
        <name>Mg(2+)</name>
        <dbReference type="ChEBI" id="CHEBI:18420"/>
    </ligand>
</feature>
<gene>
    <name evidence="9" type="primary">thiE</name>
    <name evidence="13" type="ORF">C095_09345</name>
</gene>
<evidence type="ECO:0000313" key="13">
    <source>
        <dbReference type="EMBL" id="KID48469.1"/>
    </source>
</evidence>
<keyword evidence="2 9" id="KW-0808">Transferase</keyword>
<dbReference type="Pfam" id="PF02581">
    <property type="entry name" value="TMP-TENI"/>
    <property type="match status" value="1"/>
</dbReference>
<proteinExistence type="inferred from homology"/>
<dbReference type="GO" id="GO:0000287">
    <property type="term" value="F:magnesium ion binding"/>
    <property type="evidence" value="ECO:0007669"/>
    <property type="project" value="UniProtKB-UniRule"/>
</dbReference>